<keyword evidence="2" id="KW-1185">Reference proteome</keyword>
<dbReference type="AlphaFoldDB" id="A0A917RLW2"/>
<comment type="caution">
    <text evidence="1">The sequence shown here is derived from an EMBL/GenBank/DDBJ whole genome shotgun (WGS) entry which is preliminary data.</text>
</comment>
<reference evidence="1" key="1">
    <citation type="journal article" date="2014" name="Int. J. Syst. Evol. Microbiol.">
        <title>Complete genome sequence of Corynebacterium casei LMG S-19264T (=DSM 44701T), isolated from a smear-ripened cheese.</title>
        <authorList>
            <consortium name="US DOE Joint Genome Institute (JGI-PGF)"/>
            <person name="Walter F."/>
            <person name="Albersmeier A."/>
            <person name="Kalinowski J."/>
            <person name="Ruckert C."/>
        </authorList>
    </citation>
    <scope>NUCLEOTIDE SEQUENCE</scope>
    <source>
        <strain evidence="1">CGMCC 4.3508</strain>
    </source>
</reference>
<sequence>MGMRGDADLPAVAAPLGCGVQTGAKWTRPRSRASWRRSATSVCEWSALVLSRRPWRVDAGAHQVPNRGGSAGAGQRLRCAADNGGRADDVSAMIDPLTGTGMTFVFTSGTGVLSQRTDGE</sequence>
<evidence type="ECO:0000313" key="2">
    <source>
        <dbReference type="Proteomes" id="UP000638263"/>
    </source>
</evidence>
<gene>
    <name evidence="1" type="ORF">GCM10011588_30690</name>
</gene>
<proteinExistence type="predicted"/>
<protein>
    <submittedName>
        <fullName evidence="1">Uncharacterized protein</fullName>
    </submittedName>
</protein>
<organism evidence="1 2">
    <name type="scientific">Nocardia jinanensis</name>
    <dbReference type="NCBI Taxonomy" id="382504"/>
    <lineage>
        <taxon>Bacteria</taxon>
        <taxon>Bacillati</taxon>
        <taxon>Actinomycetota</taxon>
        <taxon>Actinomycetes</taxon>
        <taxon>Mycobacteriales</taxon>
        <taxon>Nocardiaceae</taxon>
        <taxon>Nocardia</taxon>
    </lineage>
</organism>
<evidence type="ECO:0000313" key="1">
    <source>
        <dbReference type="EMBL" id="GGL14034.1"/>
    </source>
</evidence>
<dbReference type="EMBL" id="BMMH01000005">
    <property type="protein sequence ID" value="GGL14034.1"/>
    <property type="molecule type" value="Genomic_DNA"/>
</dbReference>
<reference evidence="1" key="2">
    <citation type="submission" date="2020-09" db="EMBL/GenBank/DDBJ databases">
        <authorList>
            <person name="Sun Q."/>
            <person name="Zhou Y."/>
        </authorList>
    </citation>
    <scope>NUCLEOTIDE SEQUENCE</scope>
    <source>
        <strain evidence="1">CGMCC 4.3508</strain>
    </source>
</reference>
<accession>A0A917RLW2</accession>
<name>A0A917RLW2_9NOCA</name>
<dbReference type="Proteomes" id="UP000638263">
    <property type="component" value="Unassembled WGS sequence"/>
</dbReference>